<dbReference type="HAMAP" id="MF_00795">
    <property type="entry name" value="CutC"/>
    <property type="match status" value="1"/>
</dbReference>
<dbReference type="SUPFAM" id="SSF110395">
    <property type="entry name" value="CutC-like"/>
    <property type="match status" value="1"/>
</dbReference>
<dbReference type="PANTHER" id="PTHR12598:SF0">
    <property type="entry name" value="COPPER HOMEOSTASIS PROTEIN CUTC HOMOLOG"/>
    <property type="match status" value="1"/>
</dbReference>
<keyword evidence="4" id="KW-1185">Reference proteome</keyword>
<name>A0ABR9ZYB3_9FIRM</name>
<dbReference type="RefSeq" id="WP_194702794.1">
    <property type="nucleotide sequence ID" value="NZ_JADKNH010000009.1"/>
</dbReference>
<dbReference type="InterPro" id="IPR036822">
    <property type="entry name" value="CutC-like_dom_sf"/>
</dbReference>
<reference evidence="3 4" key="1">
    <citation type="submission" date="2020-11" db="EMBL/GenBank/DDBJ databases">
        <title>Fusibacter basophilias sp. nov.</title>
        <authorList>
            <person name="Qiu D."/>
        </authorList>
    </citation>
    <scope>NUCLEOTIDE SEQUENCE [LARGE SCALE GENOMIC DNA]</scope>
    <source>
        <strain evidence="3 4">Q10-2</strain>
    </source>
</reference>
<organism evidence="3 4">
    <name type="scientific">Fusibacter ferrireducens</name>
    <dbReference type="NCBI Taxonomy" id="2785058"/>
    <lineage>
        <taxon>Bacteria</taxon>
        <taxon>Bacillati</taxon>
        <taxon>Bacillota</taxon>
        <taxon>Clostridia</taxon>
        <taxon>Eubacteriales</taxon>
        <taxon>Eubacteriales Family XII. Incertae Sedis</taxon>
        <taxon>Fusibacter</taxon>
    </lineage>
</organism>
<comment type="subcellular location">
    <subcellularLocation>
        <location evidence="2">Cytoplasm</location>
    </subcellularLocation>
</comment>
<dbReference type="PANTHER" id="PTHR12598">
    <property type="entry name" value="COPPER HOMEOSTASIS PROTEIN CUTC"/>
    <property type="match status" value="1"/>
</dbReference>
<protein>
    <recommendedName>
        <fullName evidence="2">PF03932 family protein CutC</fullName>
    </recommendedName>
</protein>
<comment type="caution">
    <text evidence="2">Once thought to be involved in copper homeostasis, experiments in E.coli have shown this is not the case.</text>
</comment>
<sequence length="203" mass="22747">MIIREACIDNFEMACIAARNHADRLEVCKCLNIGGVTPDEDMLMKIRQKIKIPLMALVRPRGGDFIYTVKEFEVMLKTIELCKKWGYQGIAIGALTSDGEVDKTYMEAFMVAATGMEVTFHMAFDECKDLFRSMHWLKDIGVKRILTKGGKHSAFDNIESLKALHRESKGEIIIMPGGGVTKDNYLELVEKTGVSEVHGSKIV</sequence>
<dbReference type="Gene3D" id="3.20.20.380">
    <property type="entry name" value="Copper homeostasis (CutC) domain"/>
    <property type="match status" value="1"/>
</dbReference>
<gene>
    <name evidence="2" type="primary">cutC</name>
    <name evidence="3" type="ORF">ISU02_15745</name>
</gene>
<evidence type="ECO:0000313" key="4">
    <source>
        <dbReference type="Proteomes" id="UP000614200"/>
    </source>
</evidence>
<dbReference type="Proteomes" id="UP000614200">
    <property type="component" value="Unassembled WGS sequence"/>
</dbReference>
<dbReference type="InterPro" id="IPR005627">
    <property type="entry name" value="CutC-like"/>
</dbReference>
<comment type="similarity">
    <text evidence="1 2">Belongs to the CutC family.</text>
</comment>
<evidence type="ECO:0000256" key="2">
    <source>
        <dbReference type="HAMAP-Rule" id="MF_00795"/>
    </source>
</evidence>
<evidence type="ECO:0000256" key="1">
    <source>
        <dbReference type="ARBA" id="ARBA00007768"/>
    </source>
</evidence>
<keyword evidence="2" id="KW-0963">Cytoplasm</keyword>
<accession>A0ABR9ZYB3</accession>
<evidence type="ECO:0000313" key="3">
    <source>
        <dbReference type="EMBL" id="MBF4694564.1"/>
    </source>
</evidence>
<comment type="caution">
    <text evidence="3">The sequence shown here is derived from an EMBL/GenBank/DDBJ whole genome shotgun (WGS) entry which is preliminary data.</text>
</comment>
<dbReference type="Pfam" id="PF03932">
    <property type="entry name" value="CutC"/>
    <property type="match status" value="1"/>
</dbReference>
<proteinExistence type="inferred from homology"/>
<dbReference type="EMBL" id="JADKNH010000009">
    <property type="protein sequence ID" value="MBF4694564.1"/>
    <property type="molecule type" value="Genomic_DNA"/>
</dbReference>